<accession>A0A2X2BZI9</accession>
<dbReference type="AlphaFoldDB" id="A0A2X2BZI9"/>
<gene>
    <name evidence="2" type="ORF">NCTC11842_00425</name>
</gene>
<feature type="region of interest" description="Disordered" evidence="1">
    <location>
        <begin position="1"/>
        <end position="23"/>
    </location>
</feature>
<proteinExistence type="predicted"/>
<evidence type="ECO:0000313" key="3">
    <source>
        <dbReference type="Proteomes" id="UP000250443"/>
    </source>
</evidence>
<evidence type="ECO:0000256" key="1">
    <source>
        <dbReference type="SAM" id="MobiDB-lite"/>
    </source>
</evidence>
<dbReference type="Proteomes" id="UP000250443">
    <property type="component" value="Unassembled WGS sequence"/>
</dbReference>
<organism evidence="2 3">
    <name type="scientific">Pseudomonas luteola</name>
    <dbReference type="NCBI Taxonomy" id="47886"/>
    <lineage>
        <taxon>Bacteria</taxon>
        <taxon>Pseudomonadati</taxon>
        <taxon>Pseudomonadota</taxon>
        <taxon>Gammaproteobacteria</taxon>
        <taxon>Pseudomonadales</taxon>
        <taxon>Pseudomonadaceae</taxon>
        <taxon>Pseudomonas</taxon>
    </lineage>
</organism>
<protein>
    <submittedName>
        <fullName evidence="2">Uncharacterized protein</fullName>
    </submittedName>
</protein>
<evidence type="ECO:0000313" key="2">
    <source>
        <dbReference type="EMBL" id="SPZ00278.1"/>
    </source>
</evidence>
<reference evidence="2 3" key="1">
    <citation type="submission" date="2018-06" db="EMBL/GenBank/DDBJ databases">
        <authorList>
            <consortium name="Pathogen Informatics"/>
            <person name="Doyle S."/>
        </authorList>
    </citation>
    <scope>NUCLEOTIDE SEQUENCE [LARGE SCALE GENOMIC DNA]</scope>
    <source>
        <strain evidence="2 3">NCTC11842</strain>
    </source>
</reference>
<dbReference type="EMBL" id="UAUF01000002">
    <property type="protein sequence ID" value="SPZ00278.1"/>
    <property type="molecule type" value="Genomic_DNA"/>
</dbReference>
<sequence>MVTEGRGLKPNRKDTARSKQRAVNMDEMSTATMLKEEHIPRPPYPRLGECYRLLAKALDTKASNRHVDQLARQGDFDWQLLENLQHELIEAPLSSRINAQFGQFVASAVETLQQSYVQLIKTVALDSLTREQALPILAEHFLAPYLGSFFLQMHKAIPSPPLAQLLNEQHHPVEVTLAWLEHELEIAPNHLGQQLYPGASGENKNGREAIRRWRQGKQLPDLQSIALLYQKLQAQFTARPFLLRAFTEWLIVARALAVFEDTASGFVRLRHCLLQQVLSDIPIIDIGVLLSKLNIQAAEHKRELVESGLLLFEQLRPTTEKFLGDQARTRYALDQFRLLLGHRDPDGISTYFLEWLEGRWHVLAGQLKVALLHFEQAADLALYRSGQNQKDILREALLLAAYLGKRPLYKRLKHRALVMGVSYLPGWEESVASDNELNLIRNNFTLKFPERGRFVDPMPEFSALH</sequence>
<name>A0A2X2BZI9_PSELU</name>